<comment type="pathway">
    <text evidence="4">Amino-acid biosynthesis; L-valine biosynthesis; L-valine from pyruvate: step 4/4.</text>
</comment>
<keyword evidence="10" id="KW-0100">Branched-chain amino acid biosynthesis</keyword>
<evidence type="ECO:0000256" key="5">
    <source>
        <dbReference type="ARBA" id="ARBA00005072"/>
    </source>
</evidence>
<dbReference type="AlphaFoldDB" id="Q2RTR3"/>
<evidence type="ECO:0000256" key="2">
    <source>
        <dbReference type="ARBA" id="ARBA00003109"/>
    </source>
</evidence>
<accession>Q2RTR3</accession>
<evidence type="ECO:0000256" key="4">
    <source>
        <dbReference type="ARBA" id="ARBA00004931"/>
    </source>
</evidence>
<comment type="pathway">
    <text evidence="5">Amino-acid biosynthesis; L-leucine biosynthesis; L-leucine from 3-methyl-2-oxobutanoate: step 4/4.</text>
</comment>
<dbReference type="Gene3D" id="3.30.470.10">
    <property type="match status" value="1"/>
</dbReference>
<comment type="pathway">
    <text evidence="3">Amino-acid biosynthesis; L-isoleucine biosynthesis; L-isoleucine from 2-oxobutanoate: step 4/4.</text>
</comment>
<dbReference type="PhylomeDB" id="Q2RTR3"/>
<evidence type="ECO:0000256" key="9">
    <source>
        <dbReference type="ARBA" id="ARBA00022898"/>
    </source>
</evidence>
<reference evidence="14 15" key="1">
    <citation type="journal article" date="2011" name="Stand. Genomic Sci.">
        <title>Complete genome sequence of Rhodospirillum rubrum type strain (S1).</title>
        <authorList>
            <person name="Munk A.C."/>
            <person name="Copeland A."/>
            <person name="Lucas S."/>
            <person name="Lapidus A."/>
            <person name="Del Rio T.G."/>
            <person name="Barry K."/>
            <person name="Detter J.C."/>
            <person name="Hammon N."/>
            <person name="Israni S."/>
            <person name="Pitluck S."/>
            <person name="Brettin T."/>
            <person name="Bruce D."/>
            <person name="Han C."/>
            <person name="Tapia R."/>
            <person name="Gilna P."/>
            <person name="Schmutz J."/>
            <person name="Larimer F."/>
            <person name="Land M."/>
            <person name="Kyrpides N.C."/>
            <person name="Mavromatis K."/>
            <person name="Richardson P."/>
            <person name="Rohde M."/>
            <person name="Goker M."/>
            <person name="Klenk H.P."/>
            <person name="Zhang Y."/>
            <person name="Roberts G.P."/>
            <person name="Reslewic S."/>
            <person name="Schwartz D.C."/>
        </authorList>
    </citation>
    <scope>NUCLEOTIDE SEQUENCE [LARGE SCALE GENOMIC DNA]</scope>
    <source>
        <strain evidence="15">ATCC 11170 / ATH 1.1.1 / DSM 467 / LMG 4362 / NCIMB 8255 / S1</strain>
    </source>
</reference>
<evidence type="ECO:0000313" key="14">
    <source>
        <dbReference type="EMBL" id="ABC22482.1"/>
    </source>
</evidence>
<evidence type="ECO:0000256" key="12">
    <source>
        <dbReference type="ARBA" id="ARBA00048798"/>
    </source>
</evidence>
<evidence type="ECO:0000256" key="13">
    <source>
        <dbReference type="ARBA" id="ARBA00049229"/>
    </source>
</evidence>
<dbReference type="EMBL" id="CP000230">
    <property type="protein sequence ID" value="ABC22482.1"/>
    <property type="molecule type" value="Genomic_DNA"/>
</dbReference>
<keyword evidence="14" id="KW-0808">Transferase</keyword>
<dbReference type="EnsemblBacteria" id="ABC22482">
    <property type="protein sequence ID" value="ABC22482"/>
    <property type="gene ID" value="Rru_A1682"/>
</dbReference>
<dbReference type="STRING" id="269796.Rru_A1682"/>
<proteinExistence type="inferred from homology"/>
<dbReference type="Proteomes" id="UP000001929">
    <property type="component" value="Chromosome"/>
</dbReference>
<comment type="catalytic activity">
    <reaction evidence="12">
        <text>L-isoleucine + 2-oxoglutarate = (S)-3-methyl-2-oxopentanoate + L-glutamate</text>
        <dbReference type="Rhea" id="RHEA:24801"/>
        <dbReference type="ChEBI" id="CHEBI:16810"/>
        <dbReference type="ChEBI" id="CHEBI:29985"/>
        <dbReference type="ChEBI" id="CHEBI:35146"/>
        <dbReference type="ChEBI" id="CHEBI:58045"/>
        <dbReference type="EC" id="2.6.1.42"/>
    </reaction>
</comment>
<dbReference type="InterPro" id="IPR036038">
    <property type="entry name" value="Aminotransferase-like"/>
</dbReference>
<dbReference type="GO" id="GO:0008652">
    <property type="term" value="P:amino acid biosynthetic process"/>
    <property type="evidence" value="ECO:0007669"/>
    <property type="project" value="UniProtKB-ARBA"/>
</dbReference>
<evidence type="ECO:0000313" key="15">
    <source>
        <dbReference type="Proteomes" id="UP000001929"/>
    </source>
</evidence>
<keyword evidence="10" id="KW-0028">Amino-acid biosynthesis</keyword>
<dbReference type="GO" id="GO:0009082">
    <property type="term" value="P:branched-chain amino acid biosynthetic process"/>
    <property type="evidence" value="ECO:0007669"/>
    <property type="project" value="UniProtKB-KW"/>
</dbReference>
<dbReference type="InterPro" id="IPR043132">
    <property type="entry name" value="BCAT-like_C"/>
</dbReference>
<comment type="cofactor">
    <cofactor evidence="1">
        <name>pyridoxal 5'-phosphate</name>
        <dbReference type="ChEBI" id="CHEBI:597326"/>
    </cofactor>
</comment>
<name>Q2RTR3_RHORT</name>
<sequence>MSRIAYVNGQYVLHRDAAVHIEDRGYQFSDGIYEVTAIYKGRPVDNDGHWDRLERSLRELRIDMPMTRGGLDLVAREVVRRNRVRNGIIYIQITRGVSPRNHPFPKDTPPSIVMTARHGLGSKPEVAAKGVSLISHPDIRWGRRDIKTVSLLPNVLAKQAAYEQHAYEAILVGPDGMVSECSSSNAWIVTKDGALVTRPLSNDILGGITRKRLIDLADAEGLRVEERSFSLDEAKAAREVFVSSTSSFAMPVVRIDDSVIGNGHPGSIVTNLRARYFDFLESASGPLWYGH</sequence>
<dbReference type="Pfam" id="PF01063">
    <property type="entry name" value="Aminotran_4"/>
    <property type="match status" value="1"/>
</dbReference>
<evidence type="ECO:0000256" key="10">
    <source>
        <dbReference type="ARBA" id="ARBA00023304"/>
    </source>
</evidence>
<dbReference type="Gene3D" id="3.20.10.10">
    <property type="entry name" value="D-amino Acid Aminotransferase, subunit A, domain 2"/>
    <property type="match status" value="1"/>
</dbReference>
<dbReference type="InterPro" id="IPR050571">
    <property type="entry name" value="Class-IV_PLP-Dep_Aminotrnsfr"/>
</dbReference>
<evidence type="ECO:0000256" key="3">
    <source>
        <dbReference type="ARBA" id="ARBA00004824"/>
    </source>
</evidence>
<dbReference type="SUPFAM" id="SSF56752">
    <property type="entry name" value="D-aminoacid aminotransferase-like PLP-dependent enzymes"/>
    <property type="match status" value="1"/>
</dbReference>
<evidence type="ECO:0000256" key="7">
    <source>
        <dbReference type="ARBA" id="ARBA00013053"/>
    </source>
</evidence>
<dbReference type="PANTHER" id="PTHR42743:SF11">
    <property type="entry name" value="AMINODEOXYCHORISMATE LYASE"/>
    <property type="match status" value="1"/>
</dbReference>
<dbReference type="GO" id="GO:0052654">
    <property type="term" value="F:L-leucine-2-oxoglutarate transaminase activity"/>
    <property type="evidence" value="ECO:0007669"/>
    <property type="project" value="RHEA"/>
</dbReference>
<comment type="function">
    <text evidence="2">Acts on leucine, isoleucine and valine.</text>
</comment>
<comment type="similarity">
    <text evidence="6">Belongs to the class-IV pyridoxal-phosphate-dependent aminotransferase family.</text>
</comment>
<keyword evidence="15" id="KW-1185">Reference proteome</keyword>
<evidence type="ECO:0000256" key="11">
    <source>
        <dbReference type="ARBA" id="ARBA00048212"/>
    </source>
</evidence>
<gene>
    <name evidence="14" type="ordered locus">Rru_A1682</name>
</gene>
<dbReference type="NCBIfam" id="NF005209">
    <property type="entry name" value="PRK06680.1"/>
    <property type="match status" value="1"/>
</dbReference>
<dbReference type="RefSeq" id="WP_011389372.1">
    <property type="nucleotide sequence ID" value="NC_007643.1"/>
</dbReference>
<keyword evidence="9" id="KW-0663">Pyridoxal phosphate</keyword>
<dbReference type="InterPro" id="IPR043131">
    <property type="entry name" value="BCAT-like_N"/>
</dbReference>
<comment type="catalytic activity">
    <reaction evidence="13">
        <text>L-leucine + 2-oxoglutarate = 4-methyl-2-oxopentanoate + L-glutamate</text>
        <dbReference type="Rhea" id="RHEA:18321"/>
        <dbReference type="ChEBI" id="CHEBI:16810"/>
        <dbReference type="ChEBI" id="CHEBI:17865"/>
        <dbReference type="ChEBI" id="CHEBI:29985"/>
        <dbReference type="ChEBI" id="CHEBI:57427"/>
        <dbReference type="EC" id="2.6.1.42"/>
    </reaction>
</comment>
<dbReference type="KEGG" id="rru:Rru_A1682"/>
<dbReference type="eggNOG" id="COG0115">
    <property type="taxonomic scope" value="Bacteria"/>
</dbReference>
<dbReference type="InterPro" id="IPR001544">
    <property type="entry name" value="Aminotrans_IV"/>
</dbReference>
<dbReference type="GO" id="GO:0052656">
    <property type="term" value="F:L-isoleucine-2-oxoglutarate transaminase activity"/>
    <property type="evidence" value="ECO:0007669"/>
    <property type="project" value="RHEA"/>
</dbReference>
<protein>
    <recommendedName>
        <fullName evidence="8">Probable branched-chain-amino-acid aminotransferase</fullName>
        <ecNumber evidence="7">2.6.1.42</ecNumber>
    </recommendedName>
</protein>
<keyword evidence="14" id="KW-0032">Aminotransferase</keyword>
<dbReference type="EC" id="2.6.1.42" evidence="7"/>
<dbReference type="HOGENOM" id="CLU_020844_4_1_5"/>
<dbReference type="CDD" id="cd01558">
    <property type="entry name" value="D-AAT_like"/>
    <property type="match status" value="1"/>
</dbReference>
<organism evidence="14 15">
    <name type="scientific">Rhodospirillum rubrum (strain ATCC 11170 / ATH 1.1.1 / DSM 467 / LMG 4362 / NCIMB 8255 / S1)</name>
    <dbReference type="NCBI Taxonomy" id="269796"/>
    <lineage>
        <taxon>Bacteria</taxon>
        <taxon>Pseudomonadati</taxon>
        <taxon>Pseudomonadota</taxon>
        <taxon>Alphaproteobacteria</taxon>
        <taxon>Rhodospirillales</taxon>
        <taxon>Rhodospirillaceae</taxon>
        <taxon>Rhodospirillum</taxon>
    </lineage>
</organism>
<dbReference type="PANTHER" id="PTHR42743">
    <property type="entry name" value="AMINO-ACID AMINOTRANSFERASE"/>
    <property type="match status" value="1"/>
</dbReference>
<dbReference type="PATRIC" id="fig|269796.9.peg.1760"/>
<dbReference type="GO" id="GO:0052655">
    <property type="term" value="F:L-valine-2-oxoglutarate transaminase activity"/>
    <property type="evidence" value="ECO:0007669"/>
    <property type="project" value="RHEA"/>
</dbReference>
<dbReference type="FunFam" id="3.20.10.10:FF:000002">
    <property type="entry name" value="D-alanine aminotransferase"/>
    <property type="match status" value="1"/>
</dbReference>
<evidence type="ECO:0000256" key="8">
    <source>
        <dbReference type="ARBA" id="ARBA00014472"/>
    </source>
</evidence>
<comment type="catalytic activity">
    <reaction evidence="11">
        <text>L-valine + 2-oxoglutarate = 3-methyl-2-oxobutanoate + L-glutamate</text>
        <dbReference type="Rhea" id="RHEA:24813"/>
        <dbReference type="ChEBI" id="CHEBI:11851"/>
        <dbReference type="ChEBI" id="CHEBI:16810"/>
        <dbReference type="ChEBI" id="CHEBI:29985"/>
        <dbReference type="ChEBI" id="CHEBI:57762"/>
        <dbReference type="EC" id="2.6.1.42"/>
    </reaction>
</comment>
<evidence type="ECO:0000256" key="1">
    <source>
        <dbReference type="ARBA" id="ARBA00001933"/>
    </source>
</evidence>
<dbReference type="GO" id="GO:0005829">
    <property type="term" value="C:cytosol"/>
    <property type="evidence" value="ECO:0007669"/>
    <property type="project" value="TreeGrafter"/>
</dbReference>
<evidence type="ECO:0000256" key="6">
    <source>
        <dbReference type="ARBA" id="ARBA00009320"/>
    </source>
</evidence>